<dbReference type="OrthoDB" id="3168445at2759"/>
<evidence type="ECO:0000313" key="3">
    <source>
        <dbReference type="Proteomes" id="UP000217790"/>
    </source>
</evidence>
<feature type="compositionally biased region" description="Low complexity" evidence="1">
    <location>
        <begin position="65"/>
        <end position="83"/>
    </location>
</feature>
<feature type="compositionally biased region" description="Low complexity" evidence="1">
    <location>
        <begin position="96"/>
        <end position="120"/>
    </location>
</feature>
<feature type="compositionally biased region" description="Low complexity" evidence="1">
    <location>
        <begin position="46"/>
        <end position="57"/>
    </location>
</feature>
<keyword evidence="3" id="KW-1185">Reference proteome</keyword>
<dbReference type="EMBL" id="KZ293644">
    <property type="protein sequence ID" value="PBL03973.1"/>
    <property type="molecule type" value="Genomic_DNA"/>
</dbReference>
<feature type="region of interest" description="Disordered" evidence="1">
    <location>
        <begin position="15"/>
        <end position="282"/>
    </location>
</feature>
<feature type="compositionally biased region" description="Low complexity" evidence="1">
    <location>
        <begin position="187"/>
        <end position="202"/>
    </location>
</feature>
<feature type="compositionally biased region" description="Basic and acidic residues" evidence="1">
    <location>
        <begin position="258"/>
        <end position="269"/>
    </location>
</feature>
<evidence type="ECO:0000313" key="2">
    <source>
        <dbReference type="EMBL" id="PBL03973.1"/>
    </source>
</evidence>
<dbReference type="AlphaFoldDB" id="A0A2H3EL69"/>
<organism evidence="2 3">
    <name type="scientific">Armillaria gallica</name>
    <name type="common">Bulbous honey fungus</name>
    <name type="synonym">Armillaria bulbosa</name>
    <dbReference type="NCBI Taxonomy" id="47427"/>
    <lineage>
        <taxon>Eukaryota</taxon>
        <taxon>Fungi</taxon>
        <taxon>Dikarya</taxon>
        <taxon>Basidiomycota</taxon>
        <taxon>Agaricomycotina</taxon>
        <taxon>Agaricomycetes</taxon>
        <taxon>Agaricomycetidae</taxon>
        <taxon>Agaricales</taxon>
        <taxon>Marasmiineae</taxon>
        <taxon>Physalacriaceae</taxon>
        <taxon>Armillaria</taxon>
    </lineage>
</organism>
<gene>
    <name evidence="2" type="ORF">ARMGADRAFT_39259</name>
</gene>
<dbReference type="OMA" id="MHNRASL"/>
<dbReference type="InParanoid" id="A0A2H3EL69"/>
<feature type="compositionally biased region" description="Polar residues" evidence="1">
    <location>
        <begin position="35"/>
        <end position="44"/>
    </location>
</feature>
<feature type="compositionally biased region" description="Polar residues" evidence="1">
    <location>
        <begin position="176"/>
        <end position="186"/>
    </location>
</feature>
<sequence>MYTARLSIGCPSIISSRPSGPLRSVMAHIRKRSQDSSSSGNADAQPSPRTPSSSRSKSFLRRLSDAFSSSSADSSTDTPSALTQQRREEALRERGLLPPLTATTPSDSPPSSSAWDASALFEEVRLAREKASSQQGPTAAELVKKQWEQSDASSSIPRPSRFIEHISVQDDVPPSIFTSPPSVSFQRSNTRRPSTSPSSISPRKPRPLGPRNRSDTKSSSPSFPPPLPKGASPPVAFVTRSAPPTPNPVHPSVSQRSRNKDLPPIRDSDPVADSVPVPRTRKPIQVTMHNRASLVFEAGQIADLESRRASEMAFLEL</sequence>
<evidence type="ECO:0000256" key="1">
    <source>
        <dbReference type="SAM" id="MobiDB-lite"/>
    </source>
</evidence>
<reference evidence="3" key="1">
    <citation type="journal article" date="2017" name="Nat. Ecol. Evol.">
        <title>Genome expansion and lineage-specific genetic innovations in the forest pathogenic fungi Armillaria.</title>
        <authorList>
            <person name="Sipos G."/>
            <person name="Prasanna A.N."/>
            <person name="Walter M.C."/>
            <person name="O'Connor E."/>
            <person name="Balint B."/>
            <person name="Krizsan K."/>
            <person name="Kiss B."/>
            <person name="Hess J."/>
            <person name="Varga T."/>
            <person name="Slot J."/>
            <person name="Riley R."/>
            <person name="Boka B."/>
            <person name="Rigling D."/>
            <person name="Barry K."/>
            <person name="Lee J."/>
            <person name="Mihaltcheva S."/>
            <person name="LaButti K."/>
            <person name="Lipzen A."/>
            <person name="Waldron R."/>
            <person name="Moloney N.M."/>
            <person name="Sperisen C."/>
            <person name="Kredics L."/>
            <person name="Vagvoelgyi C."/>
            <person name="Patrignani A."/>
            <person name="Fitzpatrick D."/>
            <person name="Nagy I."/>
            <person name="Doyle S."/>
            <person name="Anderson J.B."/>
            <person name="Grigoriev I.V."/>
            <person name="Gueldener U."/>
            <person name="Muensterkoetter M."/>
            <person name="Nagy L.G."/>
        </authorList>
    </citation>
    <scope>NUCLEOTIDE SEQUENCE [LARGE SCALE GENOMIC DNA]</scope>
    <source>
        <strain evidence="3">Ar21-2</strain>
    </source>
</reference>
<dbReference type="Proteomes" id="UP000217790">
    <property type="component" value="Unassembled WGS sequence"/>
</dbReference>
<proteinExistence type="predicted"/>
<accession>A0A2H3EL69</accession>
<protein>
    <submittedName>
        <fullName evidence="2">Uncharacterized protein</fullName>
    </submittedName>
</protein>
<feature type="compositionally biased region" description="Basic and acidic residues" evidence="1">
    <location>
        <begin position="122"/>
        <end position="131"/>
    </location>
</feature>
<name>A0A2H3EL69_ARMGA</name>
<feature type="compositionally biased region" description="Basic and acidic residues" evidence="1">
    <location>
        <begin position="85"/>
        <end position="95"/>
    </location>
</feature>